<organism evidence="7 8">
    <name type="scientific">Asticcacaulis excentricus</name>
    <dbReference type="NCBI Taxonomy" id="78587"/>
    <lineage>
        <taxon>Bacteria</taxon>
        <taxon>Pseudomonadati</taxon>
        <taxon>Pseudomonadota</taxon>
        <taxon>Alphaproteobacteria</taxon>
        <taxon>Caulobacterales</taxon>
        <taxon>Caulobacteraceae</taxon>
        <taxon>Asticcacaulis</taxon>
    </lineage>
</organism>
<reference evidence="8" key="1">
    <citation type="journal article" date="2017" name="Biotechnol. Biofuels">
        <title>Evaluation of environmental bacterial communities as a factor affecting the growth of duckweed Lemna minor.</title>
        <authorList>
            <person name="Ishizawa H."/>
            <person name="Kuroda M."/>
            <person name="Morikawa M."/>
            <person name="Ike M."/>
        </authorList>
    </citation>
    <scope>NUCLEOTIDE SEQUENCE [LARGE SCALE GENOMIC DNA]</scope>
    <source>
        <strain evidence="8">M6</strain>
    </source>
</reference>
<dbReference type="Pfam" id="PF09339">
    <property type="entry name" value="HTH_IclR"/>
    <property type="match status" value="1"/>
</dbReference>
<reference evidence="8" key="2">
    <citation type="journal article" date="2017" name="Plant Physiol. Biochem.">
        <title>Differential oxidative and antioxidative response of duckweed Lemna minor toward plant growth promoting/inhibiting bacteria.</title>
        <authorList>
            <person name="Ishizawa H."/>
            <person name="Kuroda M."/>
            <person name="Morikawa M."/>
            <person name="Ike M."/>
        </authorList>
    </citation>
    <scope>NUCLEOTIDE SEQUENCE [LARGE SCALE GENOMIC DNA]</scope>
    <source>
        <strain evidence="8">M6</strain>
    </source>
</reference>
<feature type="region of interest" description="Disordered" evidence="4">
    <location>
        <begin position="1"/>
        <end position="29"/>
    </location>
</feature>
<dbReference type="AlphaFoldDB" id="A0A3G9G6R8"/>
<feature type="domain" description="IclR-ED" evidence="6">
    <location>
        <begin position="91"/>
        <end position="274"/>
    </location>
</feature>
<dbReference type="GO" id="GO:0003700">
    <property type="term" value="F:DNA-binding transcription factor activity"/>
    <property type="evidence" value="ECO:0007669"/>
    <property type="project" value="TreeGrafter"/>
</dbReference>
<protein>
    <submittedName>
        <fullName evidence="7">Transcriptional regulator, IclR family</fullName>
    </submittedName>
</protein>
<dbReference type="PROSITE" id="PS51078">
    <property type="entry name" value="ICLR_ED"/>
    <property type="match status" value="1"/>
</dbReference>
<dbReference type="RefSeq" id="WP_126421228.1">
    <property type="nucleotide sequence ID" value="NZ_AP018827.1"/>
</dbReference>
<dbReference type="Gene3D" id="1.10.10.10">
    <property type="entry name" value="Winged helix-like DNA-binding domain superfamily/Winged helix DNA-binding domain"/>
    <property type="match status" value="1"/>
</dbReference>
<sequence>MVNSPQPTPSRPRGRPREDRLKPDAPSTNQSLEKALGLLKVLSAHDGMSLTELSREAGLAASTAHRLLATLSAHDLVSWDEPSQKWSIGIEALRIGMAFQRRNRILTAGRPEMLRLMEATGETVNLAMLDGFEVVFVAQVECEAPIRAFFRIGDRRSAHASGIGKALLAQLEDRTLEALLKRRDLPQYTPKTLITPEALRSDLSAIRARGWSLDDEEAHIGMRCVAAPVFNEYGEARAGISLSGPSLRLSDDRLPQRAQQVRETAARITALIGGHLLNPLSP</sequence>
<dbReference type="InterPro" id="IPR036390">
    <property type="entry name" value="WH_DNA-bd_sf"/>
</dbReference>
<evidence type="ECO:0000256" key="1">
    <source>
        <dbReference type="ARBA" id="ARBA00023015"/>
    </source>
</evidence>
<dbReference type="InterPro" id="IPR036388">
    <property type="entry name" value="WH-like_DNA-bd_sf"/>
</dbReference>
<proteinExistence type="predicted"/>
<dbReference type="SUPFAM" id="SSF46785">
    <property type="entry name" value="Winged helix' DNA-binding domain"/>
    <property type="match status" value="1"/>
</dbReference>
<dbReference type="Gene3D" id="3.30.450.40">
    <property type="match status" value="1"/>
</dbReference>
<keyword evidence="2" id="KW-0238">DNA-binding</keyword>
<dbReference type="Pfam" id="PF01614">
    <property type="entry name" value="IclR_C"/>
    <property type="match status" value="1"/>
</dbReference>
<accession>A0A3G9G6R8</accession>
<evidence type="ECO:0000313" key="7">
    <source>
        <dbReference type="EMBL" id="BBF80714.1"/>
    </source>
</evidence>
<name>A0A3G9G6R8_9CAUL</name>
<dbReference type="PANTHER" id="PTHR30136">
    <property type="entry name" value="HELIX-TURN-HELIX TRANSCRIPTIONAL REGULATOR, ICLR FAMILY"/>
    <property type="match status" value="1"/>
</dbReference>
<dbReference type="SUPFAM" id="SSF55781">
    <property type="entry name" value="GAF domain-like"/>
    <property type="match status" value="1"/>
</dbReference>
<dbReference type="SMART" id="SM00346">
    <property type="entry name" value="HTH_ICLR"/>
    <property type="match status" value="1"/>
</dbReference>
<dbReference type="EMBL" id="AP018827">
    <property type="protein sequence ID" value="BBF80714.1"/>
    <property type="molecule type" value="Genomic_DNA"/>
</dbReference>
<gene>
    <name evidence="7" type="ORF">EM6_1299</name>
</gene>
<dbReference type="PANTHER" id="PTHR30136:SF24">
    <property type="entry name" value="HTH-TYPE TRANSCRIPTIONAL REPRESSOR ALLR"/>
    <property type="match status" value="1"/>
</dbReference>
<keyword evidence="3" id="KW-0804">Transcription</keyword>
<dbReference type="OrthoDB" id="9807558at2"/>
<evidence type="ECO:0000259" key="5">
    <source>
        <dbReference type="PROSITE" id="PS51077"/>
    </source>
</evidence>
<feature type="compositionally biased region" description="Pro residues" evidence="4">
    <location>
        <begin position="1"/>
        <end position="10"/>
    </location>
</feature>
<dbReference type="InterPro" id="IPR050707">
    <property type="entry name" value="HTH_MetabolicPath_Reg"/>
</dbReference>
<keyword evidence="1" id="KW-0805">Transcription regulation</keyword>
<dbReference type="InterPro" id="IPR029016">
    <property type="entry name" value="GAF-like_dom_sf"/>
</dbReference>
<dbReference type="GO" id="GO:0003677">
    <property type="term" value="F:DNA binding"/>
    <property type="evidence" value="ECO:0007669"/>
    <property type="project" value="UniProtKB-KW"/>
</dbReference>
<evidence type="ECO:0000256" key="4">
    <source>
        <dbReference type="SAM" id="MobiDB-lite"/>
    </source>
</evidence>
<feature type="domain" description="HTH iclR-type" evidence="5">
    <location>
        <begin position="29"/>
        <end position="90"/>
    </location>
</feature>
<evidence type="ECO:0000259" key="6">
    <source>
        <dbReference type="PROSITE" id="PS51078"/>
    </source>
</evidence>
<dbReference type="PROSITE" id="PS51077">
    <property type="entry name" value="HTH_ICLR"/>
    <property type="match status" value="1"/>
</dbReference>
<evidence type="ECO:0000256" key="2">
    <source>
        <dbReference type="ARBA" id="ARBA00023125"/>
    </source>
</evidence>
<dbReference type="Proteomes" id="UP000278756">
    <property type="component" value="Chromosome 1"/>
</dbReference>
<evidence type="ECO:0000256" key="3">
    <source>
        <dbReference type="ARBA" id="ARBA00023163"/>
    </source>
</evidence>
<dbReference type="InterPro" id="IPR014757">
    <property type="entry name" value="Tscrpt_reg_IclR_C"/>
</dbReference>
<evidence type="ECO:0000313" key="8">
    <source>
        <dbReference type="Proteomes" id="UP000278756"/>
    </source>
</evidence>
<dbReference type="GO" id="GO:0045892">
    <property type="term" value="P:negative regulation of DNA-templated transcription"/>
    <property type="evidence" value="ECO:0007669"/>
    <property type="project" value="TreeGrafter"/>
</dbReference>
<dbReference type="InterPro" id="IPR005471">
    <property type="entry name" value="Tscrpt_reg_IclR_N"/>
</dbReference>